<dbReference type="Proteomes" id="UP001060085">
    <property type="component" value="Linkage Group LG02"/>
</dbReference>
<keyword evidence="2" id="KW-1185">Reference proteome</keyword>
<name>A0ACC0BV84_CATRO</name>
<comment type="caution">
    <text evidence="1">The sequence shown here is derived from an EMBL/GenBank/DDBJ whole genome shotgun (WGS) entry which is preliminary data.</text>
</comment>
<protein>
    <submittedName>
        <fullName evidence="1">Uncharacterized protein</fullName>
    </submittedName>
</protein>
<sequence length="135" mass="15057">MFSEPSQNVANFGTISLSVFLEMFSTMCYDFSGKMHRSDKWPFGSNTNEKPHFDQGVNSGYDLVFESVRGLHYTWLILRTRASSDGVDVSDSREWIHLKRGIDCEGCGPIGLRGHHIKLYGGVRPPSGELGGARN</sequence>
<proteinExistence type="predicted"/>
<organism evidence="1 2">
    <name type="scientific">Catharanthus roseus</name>
    <name type="common">Madagascar periwinkle</name>
    <name type="synonym">Vinca rosea</name>
    <dbReference type="NCBI Taxonomy" id="4058"/>
    <lineage>
        <taxon>Eukaryota</taxon>
        <taxon>Viridiplantae</taxon>
        <taxon>Streptophyta</taxon>
        <taxon>Embryophyta</taxon>
        <taxon>Tracheophyta</taxon>
        <taxon>Spermatophyta</taxon>
        <taxon>Magnoliopsida</taxon>
        <taxon>eudicotyledons</taxon>
        <taxon>Gunneridae</taxon>
        <taxon>Pentapetalae</taxon>
        <taxon>asterids</taxon>
        <taxon>lamiids</taxon>
        <taxon>Gentianales</taxon>
        <taxon>Apocynaceae</taxon>
        <taxon>Rauvolfioideae</taxon>
        <taxon>Vinceae</taxon>
        <taxon>Catharanthinae</taxon>
        <taxon>Catharanthus</taxon>
    </lineage>
</organism>
<evidence type="ECO:0000313" key="2">
    <source>
        <dbReference type="Proteomes" id="UP001060085"/>
    </source>
</evidence>
<gene>
    <name evidence="1" type="ORF">M9H77_07547</name>
</gene>
<reference evidence="2" key="1">
    <citation type="journal article" date="2023" name="Nat. Plants">
        <title>Single-cell RNA sequencing provides a high-resolution roadmap for understanding the multicellular compartmentation of specialized metabolism.</title>
        <authorList>
            <person name="Sun S."/>
            <person name="Shen X."/>
            <person name="Li Y."/>
            <person name="Li Y."/>
            <person name="Wang S."/>
            <person name="Li R."/>
            <person name="Zhang H."/>
            <person name="Shen G."/>
            <person name="Guo B."/>
            <person name="Wei J."/>
            <person name="Xu J."/>
            <person name="St-Pierre B."/>
            <person name="Chen S."/>
            <person name="Sun C."/>
        </authorList>
    </citation>
    <scope>NUCLEOTIDE SEQUENCE [LARGE SCALE GENOMIC DNA]</scope>
</reference>
<dbReference type="EMBL" id="CM044702">
    <property type="protein sequence ID" value="KAI5676597.1"/>
    <property type="molecule type" value="Genomic_DNA"/>
</dbReference>
<evidence type="ECO:0000313" key="1">
    <source>
        <dbReference type="EMBL" id="KAI5676597.1"/>
    </source>
</evidence>
<accession>A0ACC0BV84</accession>